<feature type="region of interest" description="Disordered" evidence="1">
    <location>
        <begin position="1"/>
        <end position="125"/>
    </location>
</feature>
<dbReference type="EMBL" id="JBIASD010000001">
    <property type="protein sequence ID" value="MFF3663979.1"/>
    <property type="molecule type" value="Genomic_DNA"/>
</dbReference>
<evidence type="ECO:0000256" key="2">
    <source>
        <dbReference type="SAM" id="Phobius"/>
    </source>
</evidence>
<dbReference type="RefSeq" id="WP_387407904.1">
    <property type="nucleotide sequence ID" value="NZ_JBIASD010000001.1"/>
</dbReference>
<gene>
    <name evidence="3" type="ORF">ACFYXI_00190</name>
</gene>
<feature type="compositionally biased region" description="Basic residues" evidence="1">
    <location>
        <begin position="116"/>
        <end position="125"/>
    </location>
</feature>
<comment type="caution">
    <text evidence="3">The sequence shown here is derived from an EMBL/GenBank/DDBJ whole genome shotgun (WGS) entry which is preliminary data.</text>
</comment>
<evidence type="ECO:0008006" key="5">
    <source>
        <dbReference type="Google" id="ProtNLM"/>
    </source>
</evidence>
<reference evidence="3 4" key="1">
    <citation type="submission" date="2024-10" db="EMBL/GenBank/DDBJ databases">
        <title>The Natural Products Discovery Center: Release of the First 8490 Sequenced Strains for Exploring Actinobacteria Biosynthetic Diversity.</title>
        <authorList>
            <person name="Kalkreuter E."/>
            <person name="Kautsar S.A."/>
            <person name="Yang D."/>
            <person name="Bader C.D."/>
            <person name="Teijaro C.N."/>
            <person name="Fluegel L."/>
            <person name="Davis C.M."/>
            <person name="Simpson J.R."/>
            <person name="Lauterbach L."/>
            <person name="Steele A.D."/>
            <person name="Gui C."/>
            <person name="Meng S."/>
            <person name="Li G."/>
            <person name="Viehrig K."/>
            <person name="Ye F."/>
            <person name="Su P."/>
            <person name="Kiefer A.F."/>
            <person name="Nichols A."/>
            <person name="Cepeda A.J."/>
            <person name="Yan W."/>
            <person name="Fan B."/>
            <person name="Jiang Y."/>
            <person name="Adhikari A."/>
            <person name="Zheng C.-J."/>
            <person name="Schuster L."/>
            <person name="Cowan T.M."/>
            <person name="Smanski M.J."/>
            <person name="Chevrette M.G."/>
            <person name="De Carvalho L.P.S."/>
            <person name="Shen B."/>
        </authorList>
    </citation>
    <scope>NUCLEOTIDE SEQUENCE [LARGE SCALE GENOMIC DNA]</scope>
    <source>
        <strain evidence="3 4">NPDC002173</strain>
    </source>
</reference>
<evidence type="ECO:0000256" key="1">
    <source>
        <dbReference type="SAM" id="MobiDB-lite"/>
    </source>
</evidence>
<organism evidence="3 4">
    <name type="scientific">Microtetraspora malaysiensis</name>
    <dbReference type="NCBI Taxonomy" id="161358"/>
    <lineage>
        <taxon>Bacteria</taxon>
        <taxon>Bacillati</taxon>
        <taxon>Actinomycetota</taxon>
        <taxon>Actinomycetes</taxon>
        <taxon>Streptosporangiales</taxon>
        <taxon>Streptosporangiaceae</taxon>
        <taxon>Microtetraspora</taxon>
    </lineage>
</organism>
<evidence type="ECO:0000313" key="3">
    <source>
        <dbReference type="EMBL" id="MFF3663979.1"/>
    </source>
</evidence>
<feature type="transmembrane region" description="Helical" evidence="2">
    <location>
        <begin position="128"/>
        <end position="149"/>
    </location>
</feature>
<feature type="compositionally biased region" description="Pro residues" evidence="1">
    <location>
        <begin position="24"/>
        <end position="40"/>
    </location>
</feature>
<keyword evidence="4" id="KW-1185">Reference proteome</keyword>
<keyword evidence="2" id="KW-0812">Transmembrane</keyword>
<protein>
    <recommendedName>
        <fullName evidence="5">DUF4352 domain-containing protein</fullName>
    </recommendedName>
</protein>
<accession>A0ABW6SG79</accession>
<keyword evidence="2" id="KW-1133">Transmembrane helix</keyword>
<proteinExistence type="predicted"/>
<keyword evidence="2" id="KW-0472">Membrane</keyword>
<evidence type="ECO:0000313" key="4">
    <source>
        <dbReference type="Proteomes" id="UP001602013"/>
    </source>
</evidence>
<name>A0ABW6SG79_9ACTN</name>
<sequence>MSESPMEGRRRRQRERNRARDWFSPPPRQRPRPAPAPQIPIPGTLRRNLPDLRVWPPLPENEDRSTQPFPAVTGDEEATPRAASPAPAPEAPGLGAQGRRPADQEAVPAPPEPGASRRRAPMPRGKRLALQGTGALMSIVVAVAAPGWFSYGVYEYGRPSDHIQTVRPGATATWQHVSWRVAVQRISDPTGKPGAPDRQWLKIVATRTALDDEGAIRHGAPDVEFTDRAGRTWQARLLNDDTPPDTLDNKIGTPYRVEFVGVVPPAVADEVMVDLRPSTYRSVPGQSVEDFMKEAGASTEKRDRVLRFLR</sequence>
<dbReference type="Proteomes" id="UP001602013">
    <property type="component" value="Unassembled WGS sequence"/>
</dbReference>